<keyword evidence="9" id="KW-0347">Helicase</keyword>
<evidence type="ECO:0000256" key="6">
    <source>
        <dbReference type="ARBA" id="ARBA00022741"/>
    </source>
</evidence>
<dbReference type="SMART" id="SM00382">
    <property type="entry name" value="AAA"/>
    <property type="match status" value="1"/>
</dbReference>
<keyword evidence="21" id="KW-1185">Reference proteome</keyword>
<dbReference type="AlphaFoldDB" id="A0A8C7BPX2"/>
<evidence type="ECO:0000256" key="9">
    <source>
        <dbReference type="ARBA" id="ARBA00022806"/>
    </source>
</evidence>
<evidence type="ECO:0000256" key="13">
    <source>
        <dbReference type="ARBA" id="ARBA00023242"/>
    </source>
</evidence>
<feature type="region of interest" description="Disordered" evidence="18">
    <location>
        <begin position="632"/>
        <end position="774"/>
    </location>
</feature>
<comment type="subcellular location">
    <subcellularLocation>
        <location evidence="2">Chromosome</location>
    </subcellularLocation>
    <subcellularLocation>
        <location evidence="1">Nucleus</location>
    </subcellularLocation>
</comment>
<dbReference type="Pfam" id="PF26066">
    <property type="entry name" value="MCM9_N"/>
    <property type="match status" value="1"/>
</dbReference>
<dbReference type="PROSITE" id="PS50051">
    <property type="entry name" value="MCM_2"/>
    <property type="match status" value="1"/>
</dbReference>
<dbReference type="InterPro" id="IPR058768">
    <property type="entry name" value="MCM9_N"/>
</dbReference>
<evidence type="ECO:0000256" key="3">
    <source>
        <dbReference type="ARBA" id="ARBA00008010"/>
    </source>
</evidence>
<evidence type="ECO:0000256" key="15">
    <source>
        <dbReference type="ARBA" id="ARBA00042301"/>
    </source>
</evidence>
<feature type="compositionally biased region" description="Polar residues" evidence="18">
    <location>
        <begin position="957"/>
        <end position="966"/>
    </location>
</feature>
<feature type="compositionally biased region" description="Low complexity" evidence="18">
    <location>
        <begin position="917"/>
        <end position="931"/>
    </location>
</feature>
<comment type="similarity">
    <text evidence="3 17">Belongs to the MCM family.</text>
</comment>
<dbReference type="Gene3D" id="2.40.50.140">
    <property type="entry name" value="Nucleic acid-binding proteins"/>
    <property type="match status" value="1"/>
</dbReference>
<dbReference type="Pfam" id="PF00493">
    <property type="entry name" value="MCM"/>
    <property type="match status" value="1"/>
</dbReference>
<keyword evidence="7" id="KW-0227">DNA damage</keyword>
<dbReference type="GO" id="GO:0017116">
    <property type="term" value="F:single-stranded DNA helicase activity"/>
    <property type="evidence" value="ECO:0007669"/>
    <property type="project" value="TreeGrafter"/>
</dbReference>
<keyword evidence="8" id="KW-0378">Hydrolase</keyword>
<dbReference type="InterPro" id="IPR027417">
    <property type="entry name" value="P-loop_NTPase"/>
</dbReference>
<feature type="compositionally biased region" description="Basic and acidic residues" evidence="18">
    <location>
        <begin position="665"/>
        <end position="675"/>
    </location>
</feature>
<evidence type="ECO:0000256" key="12">
    <source>
        <dbReference type="ARBA" id="ARBA00023204"/>
    </source>
</evidence>
<evidence type="ECO:0000259" key="19">
    <source>
        <dbReference type="PROSITE" id="PS50051"/>
    </source>
</evidence>
<dbReference type="CDD" id="cd17760">
    <property type="entry name" value="MCM9"/>
    <property type="match status" value="1"/>
</dbReference>
<evidence type="ECO:0000256" key="10">
    <source>
        <dbReference type="ARBA" id="ARBA00022840"/>
    </source>
</evidence>
<dbReference type="Ensembl" id="ENSNVIT00000028764.1">
    <property type="protein sequence ID" value="ENSNVIP00000024790.1"/>
    <property type="gene ID" value="ENSNVIG00000019185.1"/>
</dbReference>
<dbReference type="PANTHER" id="PTHR11630:SF48">
    <property type="entry name" value="DNA HELICASE MCM9"/>
    <property type="match status" value="1"/>
</dbReference>
<evidence type="ECO:0000256" key="2">
    <source>
        <dbReference type="ARBA" id="ARBA00004286"/>
    </source>
</evidence>
<keyword evidence="13" id="KW-0539">Nucleus</keyword>
<feature type="domain" description="MCM C-terminal AAA(+) ATPase" evidence="19">
    <location>
        <begin position="235"/>
        <end position="438"/>
    </location>
</feature>
<evidence type="ECO:0000313" key="21">
    <source>
        <dbReference type="Proteomes" id="UP000694425"/>
    </source>
</evidence>
<evidence type="ECO:0000256" key="4">
    <source>
        <dbReference type="ARBA" id="ARBA00012551"/>
    </source>
</evidence>
<dbReference type="Pfam" id="PF17855">
    <property type="entry name" value="MCM_lid"/>
    <property type="match status" value="1"/>
</dbReference>
<evidence type="ECO:0000256" key="5">
    <source>
        <dbReference type="ARBA" id="ARBA00022454"/>
    </source>
</evidence>
<keyword evidence="6 17" id="KW-0547">Nucleotide-binding</keyword>
<feature type="compositionally biased region" description="Basic and acidic residues" evidence="18">
    <location>
        <begin position="968"/>
        <end position="977"/>
    </location>
</feature>
<dbReference type="GO" id="GO:0005524">
    <property type="term" value="F:ATP binding"/>
    <property type="evidence" value="ECO:0007669"/>
    <property type="project" value="UniProtKB-KW"/>
</dbReference>
<evidence type="ECO:0000256" key="1">
    <source>
        <dbReference type="ARBA" id="ARBA00004123"/>
    </source>
</evidence>
<evidence type="ECO:0000256" key="14">
    <source>
        <dbReference type="ARBA" id="ARBA00041085"/>
    </source>
</evidence>
<dbReference type="SUPFAM" id="SSF50249">
    <property type="entry name" value="Nucleic acid-binding proteins"/>
    <property type="match status" value="1"/>
</dbReference>
<organism evidence="20 21">
    <name type="scientific">Neovison vison</name>
    <name type="common">American mink</name>
    <name type="synonym">Mustela vison</name>
    <dbReference type="NCBI Taxonomy" id="452646"/>
    <lineage>
        <taxon>Eukaryota</taxon>
        <taxon>Metazoa</taxon>
        <taxon>Chordata</taxon>
        <taxon>Craniata</taxon>
        <taxon>Vertebrata</taxon>
        <taxon>Euteleostomi</taxon>
        <taxon>Mammalia</taxon>
        <taxon>Eutheria</taxon>
        <taxon>Laurasiatheria</taxon>
        <taxon>Carnivora</taxon>
        <taxon>Caniformia</taxon>
        <taxon>Musteloidea</taxon>
        <taxon>Mustelidae</taxon>
        <taxon>Mustelinae</taxon>
        <taxon>Neogale</taxon>
    </lineage>
</organism>
<dbReference type="InterPro" id="IPR001208">
    <property type="entry name" value="MCM_dom"/>
</dbReference>
<evidence type="ECO:0000256" key="11">
    <source>
        <dbReference type="ARBA" id="ARBA00023125"/>
    </source>
</evidence>
<feature type="region of interest" description="Disordered" evidence="18">
    <location>
        <begin position="590"/>
        <end position="620"/>
    </location>
</feature>
<gene>
    <name evidence="20" type="primary">MCM9</name>
</gene>
<feature type="compositionally biased region" description="Basic and acidic residues" evidence="18">
    <location>
        <begin position="739"/>
        <end position="757"/>
    </location>
</feature>
<dbReference type="FunFam" id="2.40.50.140:FF:000699">
    <property type="match status" value="1"/>
</dbReference>
<feature type="compositionally biased region" description="Basic and acidic residues" evidence="18">
    <location>
        <begin position="935"/>
        <end position="946"/>
    </location>
</feature>
<evidence type="ECO:0000256" key="8">
    <source>
        <dbReference type="ARBA" id="ARBA00022801"/>
    </source>
</evidence>
<dbReference type="PANTHER" id="PTHR11630">
    <property type="entry name" value="DNA REPLICATION LICENSING FACTOR MCM FAMILY MEMBER"/>
    <property type="match status" value="1"/>
</dbReference>
<dbReference type="InterPro" id="IPR041562">
    <property type="entry name" value="MCM_lid"/>
</dbReference>
<reference evidence="20" key="1">
    <citation type="submission" date="2025-08" db="UniProtKB">
        <authorList>
            <consortium name="Ensembl"/>
        </authorList>
    </citation>
    <scope>IDENTIFICATION</scope>
</reference>
<keyword evidence="12" id="KW-0234">DNA repair</keyword>
<dbReference type="GO" id="GO:0005634">
    <property type="term" value="C:nucleus"/>
    <property type="evidence" value="ECO:0007669"/>
    <property type="project" value="UniProtKB-SubCell"/>
</dbReference>
<feature type="compositionally biased region" description="Polar residues" evidence="18">
    <location>
        <begin position="683"/>
        <end position="699"/>
    </location>
</feature>
<keyword evidence="11 17" id="KW-0238">DNA-binding</keyword>
<dbReference type="InterPro" id="IPR031327">
    <property type="entry name" value="MCM"/>
</dbReference>
<keyword evidence="10 17" id="KW-0067">ATP-binding</keyword>
<protein>
    <recommendedName>
        <fullName evidence="14">DNA helicase MCM9</fullName>
        <ecNumber evidence="4">3.6.4.12</ecNumber>
    </recommendedName>
    <alternativeName>
        <fullName evidence="15">Minichromosome maintenance 9</fullName>
    </alternativeName>
</protein>
<proteinExistence type="inferred from homology"/>
<dbReference type="EC" id="3.6.4.12" evidence="4"/>
<comment type="catalytic activity">
    <reaction evidence="16">
        <text>ATP + H2O = ADP + phosphate + H(+)</text>
        <dbReference type="Rhea" id="RHEA:13065"/>
        <dbReference type="ChEBI" id="CHEBI:15377"/>
        <dbReference type="ChEBI" id="CHEBI:15378"/>
        <dbReference type="ChEBI" id="CHEBI:30616"/>
        <dbReference type="ChEBI" id="CHEBI:43474"/>
        <dbReference type="ChEBI" id="CHEBI:456216"/>
        <dbReference type="EC" id="3.6.4.12"/>
    </reaction>
</comment>
<evidence type="ECO:0000256" key="16">
    <source>
        <dbReference type="ARBA" id="ARBA00047995"/>
    </source>
</evidence>
<evidence type="ECO:0000256" key="17">
    <source>
        <dbReference type="RuleBase" id="RU004070"/>
    </source>
</evidence>
<dbReference type="GO" id="GO:0016787">
    <property type="term" value="F:hydrolase activity"/>
    <property type="evidence" value="ECO:0007669"/>
    <property type="project" value="UniProtKB-KW"/>
</dbReference>
<dbReference type="InterPro" id="IPR003593">
    <property type="entry name" value="AAA+_ATPase"/>
</dbReference>
<dbReference type="InterPro" id="IPR012340">
    <property type="entry name" value="NA-bd_OB-fold"/>
</dbReference>
<evidence type="ECO:0000256" key="7">
    <source>
        <dbReference type="ARBA" id="ARBA00022763"/>
    </source>
</evidence>
<evidence type="ECO:0000313" key="20">
    <source>
        <dbReference type="Ensembl" id="ENSNVIP00000024790.1"/>
    </source>
</evidence>
<keyword evidence="5" id="KW-0158">Chromosome</keyword>
<accession>A0A8C7BPX2</accession>
<dbReference type="PRINTS" id="PR01657">
    <property type="entry name" value="MCMFAMILY"/>
</dbReference>
<feature type="compositionally biased region" description="Polar residues" evidence="18">
    <location>
        <begin position="590"/>
        <end position="612"/>
    </location>
</feature>
<dbReference type="GO" id="GO:0005694">
    <property type="term" value="C:chromosome"/>
    <property type="evidence" value="ECO:0007669"/>
    <property type="project" value="UniProtKB-SubCell"/>
</dbReference>
<dbReference type="GO" id="GO:0042555">
    <property type="term" value="C:MCM complex"/>
    <property type="evidence" value="ECO:0007669"/>
    <property type="project" value="TreeGrafter"/>
</dbReference>
<feature type="region of interest" description="Disordered" evidence="18">
    <location>
        <begin position="800"/>
        <end position="983"/>
    </location>
</feature>
<dbReference type="GeneTree" id="ENSGT01150000286951"/>
<dbReference type="SMART" id="SM00350">
    <property type="entry name" value="MCM"/>
    <property type="match status" value="1"/>
</dbReference>
<dbReference type="FunFam" id="3.40.50.300:FF:000671">
    <property type="entry name" value="DNA helicase MCM9 isoform X1"/>
    <property type="match status" value="1"/>
</dbReference>
<reference evidence="20" key="2">
    <citation type="submission" date="2025-09" db="UniProtKB">
        <authorList>
            <consortium name="Ensembl"/>
        </authorList>
    </citation>
    <scope>IDENTIFICATION</scope>
</reference>
<evidence type="ECO:0000256" key="18">
    <source>
        <dbReference type="SAM" id="MobiDB-lite"/>
    </source>
</evidence>
<dbReference type="Proteomes" id="UP000694425">
    <property type="component" value="Unplaced"/>
</dbReference>
<dbReference type="SUPFAM" id="SSF52540">
    <property type="entry name" value="P-loop containing nucleoside triphosphate hydrolases"/>
    <property type="match status" value="1"/>
</dbReference>
<feature type="region of interest" description="Disordered" evidence="18">
    <location>
        <begin position="995"/>
        <end position="1035"/>
    </location>
</feature>
<name>A0A8C7BPX2_NEOVI</name>
<feature type="compositionally biased region" description="Low complexity" evidence="18">
    <location>
        <begin position="636"/>
        <end position="652"/>
    </location>
</feature>
<dbReference type="GO" id="GO:0003697">
    <property type="term" value="F:single-stranded DNA binding"/>
    <property type="evidence" value="ECO:0007669"/>
    <property type="project" value="TreeGrafter"/>
</dbReference>
<dbReference type="Gene3D" id="3.40.50.300">
    <property type="entry name" value="P-loop containing nucleotide triphosphate hydrolases"/>
    <property type="match status" value="1"/>
</dbReference>
<dbReference type="GO" id="GO:0000724">
    <property type="term" value="P:double-strand break repair via homologous recombination"/>
    <property type="evidence" value="ECO:0007669"/>
    <property type="project" value="TreeGrafter"/>
</dbReference>
<sequence>MNSDQVTLVGQVFESYVSEYHKNDILLILKESDEDAHYPVVVNAMTLFETNMEIGEYFNAFPNEVLTIFDSALRRSALTILQSLSQPEGASMKQNLHARISGLPVCPELVREHIPKTKDVGHFLSVTGTVIRTSLVKILEFERDYMCNKCKHVFVVKADFEQYYTFCRPSSCPSLESCDSSKFTCLSGLSSSPTRCRDYQEIKIQEQVQRLSVGSIPRSMKVILEDDLVDSCKSGRNEILASLCPQVFGMYLVKLAVALVLAGGIQRTDATGTRVRGESHLLLVGDPGTGKSQFLKYAAKITPRSVLTTGIGSTSAGLTVTAVKDSGEWNLEAGALVLADAGLCCIDEFNSLKEHDRTSIHEAMEQQTISVAKAGLVCKLNTRTTILAATNPKGQYDTHESVSVNIALGSPLLSRFDLILVLLDTKNEDWDRIISSFILENKGYPSKSEKLWSMEKMKTYFCLIRNLQPTLSDEGNQVLLRYYQMQRQSDSRNAARTTIRLLESLIRLAEAHARLMFRDAVTLEDAVTAVSVMESSMQGGALLGGVNALHTAFPENPLKQYQRQRELILEKLELHDLLSEELRRLERLQNQNVHQSQPQSVEAETKPGSSKNDPGEAAKSGIWSAQQEVNWSMLTSSPGPSPKGSPLSDPLSHGGPSRPAKRKHSAENKNSKDDSLDWFDSIATHQLEPQNTAPVSPKTNGGKMALQTFKNKAQGKKKGVPGQRSKMQTGQLPAPGETEASRRPDHVDHVEGKEAKKAAVVPEAAGSAGEPDSVLTHHVSRKLHQLRKASAQELCRNPATVPVQPVAPSHPRSSSLCGPKGALETPKRKRQKFLAQMEEPELGSAESPGPPLAKLAKFTFKQKSKLTHSPEDHSPMSPGTTKGAVPSPRVLRRVNREAVVPGKGPQKLASTSGSRNSDQQQDQAMDVSQQALEEDSPREKSKRGPEGRVTQPEFELGNQTGRSPPTCQRDRKEEVSRNIKSSKVHACTLAKLAHFSFTSPSESKSESPPPPESENEGVRGTSPRPGAAATVLGRKRKTFQLEGSSERLFLSKKSLFTLSELDDEALDFDWNEEIRRKP</sequence>